<dbReference type="Proteomes" id="UP000291187">
    <property type="component" value="Unassembled WGS sequence"/>
</dbReference>
<dbReference type="Gene3D" id="3.30.930.10">
    <property type="entry name" value="Bira Bifunctional Protein, Domain 2"/>
    <property type="match status" value="1"/>
</dbReference>
<dbReference type="EMBL" id="RYUM01000003">
    <property type="protein sequence ID" value="RYQ20851.1"/>
    <property type="molecule type" value="Genomic_DNA"/>
</dbReference>
<accession>A0A4Q5AVN0</accession>
<dbReference type="CDD" id="cd16442">
    <property type="entry name" value="BPL"/>
    <property type="match status" value="1"/>
</dbReference>
<dbReference type="AlphaFoldDB" id="A0A4Q5AVN0"/>
<evidence type="ECO:0000313" key="8">
    <source>
        <dbReference type="Proteomes" id="UP000292655"/>
    </source>
</evidence>
<evidence type="ECO:0000313" key="7">
    <source>
        <dbReference type="Proteomes" id="UP000292382"/>
    </source>
</evidence>
<organism evidence="4 7">
    <name type="scientific">Bifidobacterium pseudolongum subsp. globosum</name>
    <dbReference type="NCBI Taxonomy" id="1690"/>
    <lineage>
        <taxon>Bacteria</taxon>
        <taxon>Bacillati</taxon>
        <taxon>Actinomycetota</taxon>
        <taxon>Actinomycetes</taxon>
        <taxon>Bifidobacteriales</taxon>
        <taxon>Bifidobacteriaceae</taxon>
        <taxon>Bifidobacterium</taxon>
    </lineage>
</organism>
<dbReference type="GO" id="GO:0005737">
    <property type="term" value="C:cytoplasm"/>
    <property type="evidence" value="ECO:0007669"/>
    <property type="project" value="TreeGrafter"/>
</dbReference>
<name>A0A4Q5AVN0_9BIFI</name>
<sequence>MTFLCKAPHPATRGIIDYMCSNEQLGELSAGNLINDDLPQTRAVAHVWSLKTARSTNATAEQLITSGQWDRNGMTVIAAREQTAGRGRLDHTWFSAPGGSFTASFISAVGAGVAHDPTLNGWLQMIAGLSVLDALRETLQETNLQWVPDPVNADNSIDDVKLKWPNDIVFHGRKLGGILAQMVTLPDDPNTVAVIFGVGLNIAVPQEDLPIDAATSWRLITEPADDGGRPPAERVTDLLAARTVRNLEGRLWQFGLNPHGYAQNLRKRVTEECWTLGRPILVHYMDGTTGSGIARAIDADASLAMTDDDGAERLVRTGDVGVLPVGD</sequence>
<dbReference type="InterPro" id="IPR004143">
    <property type="entry name" value="BPL_LPL_catalytic"/>
</dbReference>
<proteinExistence type="predicted"/>
<dbReference type="Pfam" id="PF03099">
    <property type="entry name" value="BPL_LplA_LipB"/>
    <property type="match status" value="1"/>
</dbReference>
<reference evidence="6 7" key="1">
    <citation type="submission" date="2018-12" db="EMBL/GenBank/DDBJ databases">
        <title>Unveiling genomic diversity among members of the Bifidobacterium pseudolongum species, a widely distributed gut commensal of the animal kingdom.</title>
        <authorList>
            <person name="Lugli G.A."/>
            <person name="Duranti S."/>
            <person name="Albert K."/>
            <person name="Mancabelli L."/>
            <person name="Napoli S."/>
            <person name="Viappiani A."/>
            <person name="Anzalone R."/>
            <person name="Longhi G."/>
            <person name="Milani C."/>
            <person name="Turroni F."/>
            <person name="Alessandri G."/>
            <person name="Sela D.A."/>
            <person name="Van Sinderen D."/>
            <person name="Ventura M."/>
        </authorList>
    </citation>
    <scope>NUCLEOTIDE SEQUENCE [LARGE SCALE GENOMIC DNA]</scope>
    <source>
        <strain evidence="5 8">2002B</strain>
        <strain evidence="4 7">2003B</strain>
        <strain evidence="3 6">2071B</strain>
    </source>
</reference>
<evidence type="ECO:0000259" key="2">
    <source>
        <dbReference type="Pfam" id="PF03099"/>
    </source>
</evidence>
<dbReference type="Proteomes" id="UP000292655">
    <property type="component" value="Unassembled WGS sequence"/>
</dbReference>
<comment type="caution">
    <text evidence="4">The sequence shown here is derived from an EMBL/GenBank/DDBJ whole genome shotgun (WGS) entry which is preliminary data.</text>
</comment>
<evidence type="ECO:0000313" key="5">
    <source>
        <dbReference type="EMBL" id="RYQ39251.1"/>
    </source>
</evidence>
<gene>
    <name evidence="5" type="ORF">PG2002B_0323</name>
    <name evidence="4" type="ORF">PG2003B_0305</name>
    <name evidence="3" type="ORF">PG2071B_0272</name>
</gene>
<dbReference type="Proteomes" id="UP000292382">
    <property type="component" value="Unassembled WGS sequence"/>
</dbReference>
<dbReference type="EMBL" id="RYUX01000003">
    <property type="protein sequence ID" value="RYQ39251.1"/>
    <property type="molecule type" value="Genomic_DNA"/>
</dbReference>
<evidence type="ECO:0000313" key="4">
    <source>
        <dbReference type="EMBL" id="RYQ38085.1"/>
    </source>
</evidence>
<dbReference type="InterPro" id="IPR004408">
    <property type="entry name" value="Biotin_CoA_COase_ligase"/>
</dbReference>
<dbReference type="PANTHER" id="PTHR12835:SF5">
    <property type="entry name" value="BIOTIN--PROTEIN LIGASE"/>
    <property type="match status" value="1"/>
</dbReference>
<dbReference type="Gene3D" id="2.30.30.100">
    <property type="match status" value="1"/>
</dbReference>
<dbReference type="EMBL" id="RYUW01000007">
    <property type="protein sequence ID" value="RYQ38085.1"/>
    <property type="molecule type" value="Genomic_DNA"/>
</dbReference>
<dbReference type="SUPFAM" id="SSF55681">
    <property type="entry name" value="Class II aaRS and biotin synthetases"/>
    <property type="match status" value="1"/>
</dbReference>
<evidence type="ECO:0000313" key="6">
    <source>
        <dbReference type="Proteomes" id="UP000291187"/>
    </source>
</evidence>
<feature type="domain" description="BPL/LPL catalytic" evidence="2">
    <location>
        <begin position="54"/>
        <end position="201"/>
    </location>
</feature>
<dbReference type="GO" id="GO:0004077">
    <property type="term" value="F:biotin--[biotin carboxyl-carrier protein] ligase activity"/>
    <property type="evidence" value="ECO:0007669"/>
    <property type="project" value="InterPro"/>
</dbReference>
<evidence type="ECO:0000313" key="3">
    <source>
        <dbReference type="EMBL" id="RYQ20851.1"/>
    </source>
</evidence>
<protein>
    <submittedName>
        <fullName evidence="4">Biotin--[acetyl-CoA-carboxylase] ligase</fullName>
    </submittedName>
</protein>
<keyword evidence="1 4" id="KW-0436">Ligase</keyword>
<dbReference type="InterPro" id="IPR045864">
    <property type="entry name" value="aa-tRNA-synth_II/BPL/LPL"/>
</dbReference>
<evidence type="ECO:0000256" key="1">
    <source>
        <dbReference type="ARBA" id="ARBA00022598"/>
    </source>
</evidence>
<dbReference type="PANTHER" id="PTHR12835">
    <property type="entry name" value="BIOTIN PROTEIN LIGASE"/>
    <property type="match status" value="1"/>
</dbReference>